<keyword evidence="3" id="KW-1185">Reference proteome</keyword>
<evidence type="ECO:0000313" key="3">
    <source>
        <dbReference type="Proteomes" id="UP000549457"/>
    </source>
</evidence>
<gene>
    <name evidence="2" type="ORF">HNP73_002188</name>
</gene>
<comment type="caution">
    <text evidence="2">The sequence shown here is derived from an EMBL/GenBank/DDBJ whole genome shotgun (WGS) entry which is preliminary data.</text>
</comment>
<keyword evidence="1" id="KW-0472">Membrane</keyword>
<accession>A0A840SSS1</accession>
<organism evidence="2 3">
    <name type="scientific">Amaricoccus macauensis</name>
    <dbReference type="NCBI Taxonomy" id="57001"/>
    <lineage>
        <taxon>Bacteria</taxon>
        <taxon>Pseudomonadati</taxon>
        <taxon>Pseudomonadota</taxon>
        <taxon>Alphaproteobacteria</taxon>
        <taxon>Rhodobacterales</taxon>
        <taxon>Paracoccaceae</taxon>
        <taxon>Amaricoccus</taxon>
    </lineage>
</organism>
<name>A0A840SSS1_9RHOB</name>
<proteinExistence type="predicted"/>
<dbReference type="Proteomes" id="UP000549457">
    <property type="component" value="Unassembled WGS sequence"/>
</dbReference>
<evidence type="ECO:0000256" key="1">
    <source>
        <dbReference type="SAM" id="Phobius"/>
    </source>
</evidence>
<sequence>MSFLRPELQARLHVWGESIIWGGLTLIGLGLIFRGYQEVAPLSFMLGLLCAASGLGLLMPAIRRARLASQTPAEGVVVIDEARIAYLGPRDGGFVDLPSVTRVEIVTRPHIPPASAHAWVITTEDGERLTIPLGAEGADRLLDALSPLPGIDFDAGIAAVLSRRPGRAVVWRKAG</sequence>
<feature type="transmembrane region" description="Helical" evidence="1">
    <location>
        <begin position="39"/>
        <end position="59"/>
    </location>
</feature>
<protein>
    <submittedName>
        <fullName evidence="2">Uncharacterized protein</fullName>
    </submittedName>
</protein>
<keyword evidence="1" id="KW-1133">Transmembrane helix</keyword>
<dbReference type="RefSeq" id="WP_184148784.1">
    <property type="nucleotide sequence ID" value="NZ_JACHFM010000002.1"/>
</dbReference>
<keyword evidence="1" id="KW-0812">Transmembrane</keyword>
<evidence type="ECO:0000313" key="2">
    <source>
        <dbReference type="EMBL" id="MBB5222252.1"/>
    </source>
</evidence>
<dbReference type="EMBL" id="JACHFM010000002">
    <property type="protein sequence ID" value="MBB5222252.1"/>
    <property type="molecule type" value="Genomic_DNA"/>
</dbReference>
<dbReference type="AlphaFoldDB" id="A0A840SSS1"/>
<reference evidence="2 3" key="1">
    <citation type="submission" date="2020-08" db="EMBL/GenBank/DDBJ databases">
        <title>Genomic Encyclopedia of Type Strains, Phase IV (KMG-IV): sequencing the most valuable type-strain genomes for metagenomic binning, comparative biology and taxonomic classification.</title>
        <authorList>
            <person name="Goeker M."/>
        </authorList>
    </citation>
    <scope>NUCLEOTIDE SEQUENCE [LARGE SCALE GENOMIC DNA]</scope>
    <source>
        <strain evidence="2 3">DSM 101730</strain>
    </source>
</reference>
<feature type="transmembrane region" description="Helical" evidence="1">
    <location>
        <begin position="12"/>
        <end position="33"/>
    </location>
</feature>